<dbReference type="Proteomes" id="UP000439994">
    <property type="component" value="Unassembled WGS sequence"/>
</dbReference>
<comment type="caution">
    <text evidence="1">The sequence shown here is derived from an EMBL/GenBank/DDBJ whole genome shotgun (WGS) entry which is preliminary data.</text>
</comment>
<dbReference type="AlphaFoldDB" id="A0A6N8F8T1"/>
<dbReference type="SUPFAM" id="SSF56935">
    <property type="entry name" value="Porins"/>
    <property type="match status" value="1"/>
</dbReference>
<accession>A0A6N8F8T1</accession>
<evidence type="ECO:0000313" key="1">
    <source>
        <dbReference type="EMBL" id="MUH72995.1"/>
    </source>
</evidence>
<dbReference type="EMBL" id="WOCD01000005">
    <property type="protein sequence ID" value="MUH72995.1"/>
    <property type="molecule type" value="Genomic_DNA"/>
</dbReference>
<dbReference type="RefSeq" id="WP_155696196.1">
    <property type="nucleotide sequence ID" value="NZ_WOCD01000005.1"/>
</dbReference>
<reference evidence="1 2" key="1">
    <citation type="submission" date="2019-11" db="EMBL/GenBank/DDBJ databases">
        <title>P. haliotis isolates from Z. marina roots.</title>
        <authorList>
            <person name="Cohen M."/>
            <person name="Jospin G."/>
            <person name="Eisen J.A."/>
            <person name="Coil D.A."/>
        </authorList>
    </citation>
    <scope>NUCLEOTIDE SEQUENCE [LARGE SCALE GENOMIC DNA]</scope>
    <source>
        <strain evidence="1 2">UCD-MCMsp1aY</strain>
    </source>
</reference>
<keyword evidence="2" id="KW-1185">Reference proteome</keyword>
<evidence type="ECO:0000313" key="2">
    <source>
        <dbReference type="Proteomes" id="UP000439994"/>
    </source>
</evidence>
<proteinExistence type="predicted"/>
<name>A0A6N8F8T1_9GAMM</name>
<organism evidence="1 2">
    <name type="scientific">Psychrosphaera haliotis</name>
    <dbReference type="NCBI Taxonomy" id="555083"/>
    <lineage>
        <taxon>Bacteria</taxon>
        <taxon>Pseudomonadati</taxon>
        <taxon>Pseudomonadota</taxon>
        <taxon>Gammaproteobacteria</taxon>
        <taxon>Alteromonadales</taxon>
        <taxon>Pseudoalteromonadaceae</taxon>
        <taxon>Psychrosphaera</taxon>
    </lineage>
</organism>
<gene>
    <name evidence="1" type="ORF">GNP35_11175</name>
</gene>
<sequence>MRTLSIISFIYIVGSFNGYASTKWSQQEFAVIASLAQNSTEIYQDSISETNLATNIAITKLFEGVGLKGNVVISSTDFSESSESINVSSKVDYDIALESRLFISSLVDIDLSLSKSDTLGATSLEKARFQNQFSNVVQSLRDQQSVIVSIGSAAKNRSLVLSAQRKAKTEYLYDIDQLFKDETIVSGYLLYSDRFSEDSHFLFRVGHYVNESEFNQQSQQAFDTVLDVTNTYIGMKTSYLGNSQLSVLIGNSHQFAESSSQESDLFSWSITNKLNITENVQFDLGTSRKISGSPDPAFQSVELTGYEMTFAWKVSQNVRLVTDANYQDYQFEGGTTASSLDVKQSLFWQLSDHLSVNSSVSYQDFDGSRKALVHDGLNWSVGINWELF</sequence>
<protein>
    <submittedName>
        <fullName evidence="1">Uncharacterized protein</fullName>
    </submittedName>
</protein>